<dbReference type="EMBL" id="GBRH01238701">
    <property type="protein sequence ID" value="JAD59194.1"/>
    <property type="molecule type" value="Transcribed_RNA"/>
</dbReference>
<accession>A0A0A9B5E0</accession>
<dbReference type="AlphaFoldDB" id="A0A0A9B5E0"/>
<evidence type="ECO:0000313" key="1">
    <source>
        <dbReference type="EMBL" id="JAD59194.1"/>
    </source>
</evidence>
<organism evidence="1">
    <name type="scientific">Arundo donax</name>
    <name type="common">Giant reed</name>
    <name type="synonym">Donax arundinaceus</name>
    <dbReference type="NCBI Taxonomy" id="35708"/>
    <lineage>
        <taxon>Eukaryota</taxon>
        <taxon>Viridiplantae</taxon>
        <taxon>Streptophyta</taxon>
        <taxon>Embryophyta</taxon>
        <taxon>Tracheophyta</taxon>
        <taxon>Spermatophyta</taxon>
        <taxon>Magnoliopsida</taxon>
        <taxon>Liliopsida</taxon>
        <taxon>Poales</taxon>
        <taxon>Poaceae</taxon>
        <taxon>PACMAD clade</taxon>
        <taxon>Arundinoideae</taxon>
        <taxon>Arundineae</taxon>
        <taxon>Arundo</taxon>
    </lineage>
</organism>
<protein>
    <submittedName>
        <fullName evidence="1">Uncharacterized protein</fullName>
    </submittedName>
</protein>
<reference evidence="1" key="2">
    <citation type="journal article" date="2015" name="Data Brief">
        <title>Shoot transcriptome of the giant reed, Arundo donax.</title>
        <authorList>
            <person name="Barrero R.A."/>
            <person name="Guerrero F.D."/>
            <person name="Moolhuijzen P."/>
            <person name="Goolsby J.A."/>
            <person name="Tidwell J."/>
            <person name="Bellgard S.E."/>
            <person name="Bellgard M.I."/>
        </authorList>
    </citation>
    <scope>NUCLEOTIDE SEQUENCE</scope>
    <source>
        <tissue evidence="1">Shoot tissue taken approximately 20 cm above the soil surface</tissue>
    </source>
</reference>
<reference evidence="1" key="1">
    <citation type="submission" date="2014-09" db="EMBL/GenBank/DDBJ databases">
        <authorList>
            <person name="Magalhaes I.L.F."/>
            <person name="Oliveira U."/>
            <person name="Santos F.R."/>
            <person name="Vidigal T.H.D.A."/>
            <person name="Brescovit A.D."/>
            <person name="Santos A.J."/>
        </authorList>
    </citation>
    <scope>NUCLEOTIDE SEQUENCE</scope>
    <source>
        <tissue evidence="1">Shoot tissue taken approximately 20 cm above the soil surface</tissue>
    </source>
</reference>
<sequence length="38" mass="4443">MELSQDQDGTAKHTKISLVYVLCNYLTILHHSNNDRKR</sequence>
<proteinExistence type="predicted"/>
<name>A0A0A9B5E0_ARUDO</name>